<dbReference type="PANTHER" id="PTHR30157:SF0">
    <property type="entry name" value="NADPH-DEPENDENT FERRIC-CHELATE REDUCTASE"/>
    <property type="match status" value="1"/>
</dbReference>
<sequence>MTLTSRAELSLHALPDYLDNIIDRLASYQPKVEREPGSVAFIYPFGRAILEHSSTRLVMTGQAPDRTGLARIKDLMAVAVELYAKAEQPRIVWTGDLAGDNKVEQFRLMHVAGKNFVTPRMLRVRLEGEDLHRFTMFGGMHIRMLFATADNPAPAWPVLGDNGLPTYPTEGQRPISRAYTIRRLHVATGWMEVDFLMHADHGIASSWAQNCQPGDVIGVLGPVGRPLRSASRFIIGADETGLPAVGRMLETMEPSTQGKIYVEVENKDEIQDLHAPSFQVEWLVRDHSKPECLAEVIQAEPWTDDVDTFGWFAAETSLARTVRENWRSARGLGRDSTLAAGYWQRGRTGFMAG</sequence>
<reference evidence="3" key="1">
    <citation type="journal article" date="2014" name="Int. J. Syst. Evol. Microbiol.">
        <title>Complete genome sequence of Corynebacterium casei LMG S-19264T (=DSM 44701T), isolated from a smear-ripened cheese.</title>
        <authorList>
            <consortium name="US DOE Joint Genome Institute (JGI-PGF)"/>
            <person name="Walter F."/>
            <person name="Albersmeier A."/>
            <person name="Kalinowski J."/>
            <person name="Ruckert C."/>
        </authorList>
    </citation>
    <scope>NUCLEOTIDE SEQUENCE</scope>
    <source>
        <strain evidence="3">KCTC 42249</strain>
    </source>
</reference>
<dbReference type="EMBL" id="BMZQ01000002">
    <property type="protein sequence ID" value="GHD19266.1"/>
    <property type="molecule type" value="Genomic_DNA"/>
</dbReference>
<keyword evidence="4" id="KW-1185">Reference proteome</keyword>
<organism evidence="3 4">
    <name type="scientific">Tianweitania populi</name>
    <dbReference type="NCBI Taxonomy" id="1607949"/>
    <lineage>
        <taxon>Bacteria</taxon>
        <taxon>Pseudomonadati</taxon>
        <taxon>Pseudomonadota</taxon>
        <taxon>Alphaproteobacteria</taxon>
        <taxon>Hyphomicrobiales</taxon>
        <taxon>Phyllobacteriaceae</taxon>
        <taxon>Tianweitania</taxon>
    </lineage>
</organism>
<gene>
    <name evidence="3" type="ORF">GCM10016234_30690</name>
</gene>
<reference evidence="3" key="2">
    <citation type="submission" date="2020-09" db="EMBL/GenBank/DDBJ databases">
        <authorList>
            <person name="Sun Q."/>
            <person name="Kim S."/>
        </authorList>
    </citation>
    <scope>NUCLEOTIDE SEQUENCE</scope>
    <source>
        <strain evidence="3">KCTC 42249</strain>
    </source>
</reference>
<dbReference type="InterPro" id="IPR039261">
    <property type="entry name" value="FNR_nucleotide-bd"/>
</dbReference>
<dbReference type="RefSeq" id="WP_189505375.1">
    <property type="nucleotide sequence ID" value="NZ_BMZQ01000002.1"/>
</dbReference>
<dbReference type="SUPFAM" id="SSF63380">
    <property type="entry name" value="Riboflavin synthase domain-like"/>
    <property type="match status" value="1"/>
</dbReference>
<dbReference type="InterPro" id="IPR017927">
    <property type="entry name" value="FAD-bd_FR_type"/>
</dbReference>
<evidence type="ECO:0000313" key="4">
    <source>
        <dbReference type="Proteomes" id="UP000630142"/>
    </source>
</evidence>
<dbReference type="PANTHER" id="PTHR30157">
    <property type="entry name" value="FERRIC REDUCTASE, NADPH-DEPENDENT"/>
    <property type="match status" value="1"/>
</dbReference>
<dbReference type="AlphaFoldDB" id="A0A8J3DZT8"/>
<feature type="domain" description="FAD-binding FR-type" evidence="2">
    <location>
        <begin position="104"/>
        <end position="229"/>
    </location>
</feature>
<dbReference type="GO" id="GO:0016491">
    <property type="term" value="F:oxidoreductase activity"/>
    <property type="evidence" value="ECO:0007669"/>
    <property type="project" value="InterPro"/>
</dbReference>
<evidence type="ECO:0000259" key="2">
    <source>
        <dbReference type="PROSITE" id="PS51384"/>
    </source>
</evidence>
<dbReference type="Gene3D" id="2.40.30.10">
    <property type="entry name" value="Translation factors"/>
    <property type="match status" value="1"/>
</dbReference>
<dbReference type="PROSITE" id="PS51384">
    <property type="entry name" value="FAD_FR"/>
    <property type="match status" value="1"/>
</dbReference>
<evidence type="ECO:0000313" key="3">
    <source>
        <dbReference type="EMBL" id="GHD19266.1"/>
    </source>
</evidence>
<dbReference type="CDD" id="cd06193">
    <property type="entry name" value="siderophore_interacting"/>
    <property type="match status" value="1"/>
</dbReference>
<dbReference type="InterPro" id="IPR017938">
    <property type="entry name" value="Riboflavin_synthase-like_b-brl"/>
</dbReference>
<dbReference type="Pfam" id="PF04954">
    <property type="entry name" value="SIP"/>
    <property type="match status" value="1"/>
</dbReference>
<dbReference type="InterPro" id="IPR007037">
    <property type="entry name" value="SIP_rossman_dom"/>
</dbReference>
<dbReference type="InterPro" id="IPR039374">
    <property type="entry name" value="SIP_fam"/>
</dbReference>
<proteinExistence type="inferred from homology"/>
<dbReference type="Proteomes" id="UP000630142">
    <property type="component" value="Unassembled WGS sequence"/>
</dbReference>
<evidence type="ECO:0000256" key="1">
    <source>
        <dbReference type="ARBA" id="ARBA00035644"/>
    </source>
</evidence>
<comment type="similarity">
    <text evidence="1">Belongs to the SIP oxidoreductase family.</text>
</comment>
<comment type="caution">
    <text evidence="3">The sequence shown here is derived from an EMBL/GenBank/DDBJ whole genome shotgun (WGS) entry which is preliminary data.</text>
</comment>
<protein>
    <submittedName>
        <fullName evidence="3">Siderophore-interacting protein</fullName>
    </submittedName>
</protein>
<name>A0A8J3DZT8_9HYPH</name>
<dbReference type="Gene3D" id="3.40.50.80">
    <property type="entry name" value="Nucleotide-binding domain of ferredoxin-NADP reductase (FNR) module"/>
    <property type="match status" value="1"/>
</dbReference>
<dbReference type="Pfam" id="PF08021">
    <property type="entry name" value="FAD_binding_9"/>
    <property type="match status" value="1"/>
</dbReference>
<accession>A0A8J3DZT8</accession>
<dbReference type="InterPro" id="IPR013113">
    <property type="entry name" value="SIP_FAD-bd"/>
</dbReference>